<dbReference type="InterPro" id="IPR009667">
    <property type="entry name" value="DUF1258"/>
</dbReference>
<name>A0AAN5CKG3_9BILA</name>
<proteinExistence type="predicted"/>
<dbReference type="Pfam" id="PF06869">
    <property type="entry name" value="DUF1258"/>
    <property type="match status" value="1"/>
</dbReference>
<dbReference type="EMBL" id="BTRK01000004">
    <property type="protein sequence ID" value="GMR46097.1"/>
    <property type="molecule type" value="Genomic_DNA"/>
</dbReference>
<gene>
    <name evidence="1" type="ORF">PMAYCL1PPCAC_16292</name>
</gene>
<accession>A0AAN5CKG3</accession>
<feature type="non-terminal residue" evidence="1">
    <location>
        <position position="198"/>
    </location>
</feature>
<sequence>MKDIAYLEEVNQFEMCEYCNSCGRRTRAKEGAKCSQGNFACSERIITLATCKFSQQLKEIIHDGMDEIEEVHIATRRNMDGETLSRGQDLHDFAHFQNCIESKADYESKKNHISLSLCMDAFPLFKKTNYSITPVQIHIRDLKAHNRSLKRNNVIAALIGGSEKPSEVIINKILSKIRSFIAIGMRMDGWEYRFTLDT</sequence>
<reference evidence="2" key="1">
    <citation type="submission" date="2022-10" db="EMBL/GenBank/DDBJ databases">
        <title>Genome assembly of Pristionchus species.</title>
        <authorList>
            <person name="Yoshida K."/>
            <person name="Sommer R.J."/>
        </authorList>
    </citation>
    <scope>NUCLEOTIDE SEQUENCE [LARGE SCALE GENOMIC DNA]</scope>
    <source>
        <strain evidence="2">RS5460</strain>
    </source>
</reference>
<dbReference type="AlphaFoldDB" id="A0AAN5CKG3"/>
<evidence type="ECO:0000313" key="1">
    <source>
        <dbReference type="EMBL" id="GMR46097.1"/>
    </source>
</evidence>
<comment type="caution">
    <text evidence="1">The sequence shown here is derived from an EMBL/GenBank/DDBJ whole genome shotgun (WGS) entry which is preliminary data.</text>
</comment>
<evidence type="ECO:0000313" key="2">
    <source>
        <dbReference type="Proteomes" id="UP001328107"/>
    </source>
</evidence>
<keyword evidence="2" id="KW-1185">Reference proteome</keyword>
<protein>
    <submittedName>
        <fullName evidence="1">Uncharacterized protein</fullName>
    </submittedName>
</protein>
<organism evidence="1 2">
    <name type="scientific">Pristionchus mayeri</name>
    <dbReference type="NCBI Taxonomy" id="1317129"/>
    <lineage>
        <taxon>Eukaryota</taxon>
        <taxon>Metazoa</taxon>
        <taxon>Ecdysozoa</taxon>
        <taxon>Nematoda</taxon>
        <taxon>Chromadorea</taxon>
        <taxon>Rhabditida</taxon>
        <taxon>Rhabditina</taxon>
        <taxon>Diplogasteromorpha</taxon>
        <taxon>Diplogasteroidea</taxon>
        <taxon>Neodiplogasteridae</taxon>
        <taxon>Pristionchus</taxon>
    </lineage>
</organism>
<dbReference type="Proteomes" id="UP001328107">
    <property type="component" value="Unassembled WGS sequence"/>
</dbReference>